<reference evidence="3" key="2">
    <citation type="submission" date="2021-04" db="EMBL/GenBank/DDBJ databases">
        <authorList>
            <person name="Podell S."/>
        </authorList>
    </citation>
    <scope>NUCLEOTIDE SEQUENCE</scope>
    <source>
        <strain evidence="3">Hildebrandi</strain>
    </source>
</reference>
<protein>
    <submittedName>
        <fullName evidence="3">Uncharacterized protein</fullName>
    </submittedName>
</protein>
<keyword evidence="4" id="KW-1185">Reference proteome</keyword>
<feature type="transmembrane region" description="Helical" evidence="2">
    <location>
        <begin position="222"/>
        <end position="244"/>
    </location>
</feature>
<name>A0A9K3LS88_9STRA</name>
<feature type="region of interest" description="Disordered" evidence="1">
    <location>
        <begin position="479"/>
        <end position="510"/>
    </location>
</feature>
<feature type="compositionally biased region" description="Basic residues" evidence="1">
    <location>
        <begin position="494"/>
        <end position="506"/>
    </location>
</feature>
<keyword evidence="2" id="KW-1133">Transmembrane helix</keyword>
<accession>A0A9K3LS88</accession>
<feature type="compositionally biased region" description="Polar residues" evidence="1">
    <location>
        <begin position="479"/>
        <end position="490"/>
    </location>
</feature>
<proteinExistence type="predicted"/>
<dbReference type="Proteomes" id="UP000693970">
    <property type="component" value="Unassembled WGS sequence"/>
</dbReference>
<reference evidence="3" key="1">
    <citation type="journal article" date="2021" name="Sci. Rep.">
        <title>Diploid genomic architecture of Nitzschia inconspicua, an elite biomass production diatom.</title>
        <authorList>
            <person name="Oliver A."/>
            <person name="Podell S."/>
            <person name="Pinowska A."/>
            <person name="Traller J.C."/>
            <person name="Smith S.R."/>
            <person name="McClure R."/>
            <person name="Beliaev A."/>
            <person name="Bohutskyi P."/>
            <person name="Hill E.A."/>
            <person name="Rabines A."/>
            <person name="Zheng H."/>
            <person name="Allen L.Z."/>
            <person name="Kuo A."/>
            <person name="Grigoriev I.V."/>
            <person name="Allen A.E."/>
            <person name="Hazlebeck D."/>
            <person name="Allen E.E."/>
        </authorList>
    </citation>
    <scope>NUCLEOTIDE SEQUENCE</scope>
    <source>
        <strain evidence="3">Hildebrandi</strain>
    </source>
</reference>
<sequence length="553" mass="62259">MFNATAAHAEGSLFTTFDDNDTALEEAIVFIQKQQQLEQPPNQQFNDAQNQNLVTATQSSASPRSQLQTLIAMARPTVLQQLFIWEPVILLQRLRLRLVVICISIINYFVDTMTQKPSKWMHEWTNPMAELDLIPAERPKLSIMKVRTLQESVESKYHPGGSDPKKTQETLTAPEIRTVQDDDTLPASLADCSSSSREKHQFKTPILGRSFDATYQCVTIEYITTLSVIIALIIMAPIAATVAFDRILADRKRREQQRHRTPDIFVHLKEKPRYQGPKKSFWQAWADDDPDIDTDKHGFLLLRDVQGITSILKNEAVMEVETQRKPLSFVDQVGVKLIPPRFDKCNANAYLKDLGETVEKNYSDVDEELERAKVWKHIYTTYALSAFHRHFAALTSQWQLPAVDAASALMGASVANSSGTTTTNNVEFPTTDSNENHDGTEEFPTTLNDGNDDETATMNEIFPNNATDITDSVISNETLSSIGSSNNDNATTTPRRRSPKPRHHTTLKSTGLEIDEATVWVNGRRRSSRFQPKRGSVVVNGRRTSARLLQRSS</sequence>
<keyword evidence="2" id="KW-0472">Membrane</keyword>
<comment type="caution">
    <text evidence="3">The sequence shown here is derived from an EMBL/GenBank/DDBJ whole genome shotgun (WGS) entry which is preliminary data.</text>
</comment>
<evidence type="ECO:0000313" key="3">
    <source>
        <dbReference type="EMBL" id="KAG7367609.1"/>
    </source>
</evidence>
<evidence type="ECO:0000256" key="1">
    <source>
        <dbReference type="SAM" id="MobiDB-lite"/>
    </source>
</evidence>
<keyword evidence="2" id="KW-0812">Transmembrane</keyword>
<organism evidence="3 4">
    <name type="scientific">Nitzschia inconspicua</name>
    <dbReference type="NCBI Taxonomy" id="303405"/>
    <lineage>
        <taxon>Eukaryota</taxon>
        <taxon>Sar</taxon>
        <taxon>Stramenopiles</taxon>
        <taxon>Ochrophyta</taxon>
        <taxon>Bacillariophyta</taxon>
        <taxon>Bacillariophyceae</taxon>
        <taxon>Bacillariophycidae</taxon>
        <taxon>Bacillariales</taxon>
        <taxon>Bacillariaceae</taxon>
        <taxon>Nitzschia</taxon>
    </lineage>
</organism>
<evidence type="ECO:0000256" key="2">
    <source>
        <dbReference type="SAM" id="Phobius"/>
    </source>
</evidence>
<feature type="region of interest" description="Disordered" evidence="1">
    <location>
        <begin position="416"/>
        <end position="452"/>
    </location>
</feature>
<gene>
    <name evidence="3" type="ORF">IV203_030280</name>
</gene>
<evidence type="ECO:0000313" key="4">
    <source>
        <dbReference type="Proteomes" id="UP000693970"/>
    </source>
</evidence>
<dbReference type="EMBL" id="JAGRRH010000007">
    <property type="protein sequence ID" value="KAG7367609.1"/>
    <property type="molecule type" value="Genomic_DNA"/>
</dbReference>
<dbReference type="AlphaFoldDB" id="A0A9K3LS88"/>